<organism evidence="2">
    <name type="scientific">Ampulex compressa</name>
    <name type="common">Emerald cockroach wasp</name>
    <dbReference type="NCBI Taxonomy" id="860918"/>
    <lineage>
        <taxon>Eukaryota</taxon>
        <taxon>Metazoa</taxon>
        <taxon>Ecdysozoa</taxon>
        <taxon>Arthropoda</taxon>
        <taxon>Hexapoda</taxon>
        <taxon>Insecta</taxon>
        <taxon>Pterygota</taxon>
        <taxon>Neoptera</taxon>
        <taxon>Endopterygota</taxon>
        <taxon>Hymenoptera</taxon>
        <taxon>Apocrita</taxon>
        <taxon>Aculeata</taxon>
        <taxon>Apoidea</taxon>
        <taxon>Ampulicidae</taxon>
        <taxon>Ampulicini</taxon>
        <taxon>Ampulex</taxon>
    </lineage>
</organism>
<dbReference type="AlphaFoldDB" id="A0A1W6EVP5"/>
<feature type="chain" id="PRO_5013048920" evidence="1">
    <location>
        <begin position="26"/>
        <end position="65"/>
    </location>
</feature>
<name>A0A1W6EVP5_AMPCP</name>
<evidence type="ECO:0000256" key="1">
    <source>
        <dbReference type="SAM" id="SignalP"/>
    </source>
</evidence>
<protein>
    <submittedName>
        <fullName evidence="2">Venom protein</fullName>
    </submittedName>
</protein>
<reference evidence="2" key="1">
    <citation type="submission" date="2017-02" db="EMBL/GenBank/DDBJ databases">
        <title>Parasitoid Jewel Wasp Mounts Multi-Pronged Neurochemical Attack to Hijack a Host Brain.</title>
        <authorList>
            <person name="Arvidson R.S."/>
            <person name="Kaiser M."/>
            <person name="Libersat F."/>
            <person name="Adams M.E."/>
        </authorList>
    </citation>
    <scope>NUCLEOTIDE SEQUENCE</scope>
    <source>
        <strain evidence="2">10</strain>
    </source>
</reference>
<evidence type="ECO:0000313" key="2">
    <source>
        <dbReference type="EMBL" id="ARK19792.1"/>
    </source>
</evidence>
<sequence>MMKRAIFLFAIALILASFIMPEIHGYELTRSFFDGVPNFNPYADKEFGGYPGFYKQPTKSVPTIG</sequence>
<proteinExistence type="evidence at transcript level"/>
<dbReference type="EMBL" id="KY563383">
    <property type="protein sequence ID" value="ARK19792.1"/>
    <property type="molecule type" value="mRNA"/>
</dbReference>
<keyword evidence="1" id="KW-0732">Signal</keyword>
<feature type="signal peptide" evidence="1">
    <location>
        <begin position="1"/>
        <end position="25"/>
    </location>
</feature>
<accession>A0A1W6EVP5</accession>